<reference evidence="1" key="1">
    <citation type="submission" date="2022-07" db="EMBL/GenBank/DDBJ databases">
        <title>Genome Sequence of Agrocybe chaxingu.</title>
        <authorList>
            <person name="Buettner E."/>
        </authorList>
    </citation>
    <scope>NUCLEOTIDE SEQUENCE</scope>
    <source>
        <strain evidence="1">MP-N11</strain>
    </source>
</reference>
<keyword evidence="2" id="KW-1185">Reference proteome</keyword>
<evidence type="ECO:0000313" key="2">
    <source>
        <dbReference type="Proteomes" id="UP001148786"/>
    </source>
</evidence>
<sequence>MVVAMTLLCNKGKLDSCLVKLIHEMKGGDERLVLLWKGTNECHAVQLIVKLGESEIFVTKFLDMVDGFVNAIHERLQGLALLLLDGEEVVIGIKTGTRTLLDKHVLQSLPHLDRIILNSIKVNALLFLNREG</sequence>
<gene>
    <name evidence="1" type="ORF">NLJ89_g12427</name>
</gene>
<dbReference type="EMBL" id="JANKHO010004353">
    <property type="protein sequence ID" value="KAJ3477254.1"/>
    <property type="molecule type" value="Genomic_DNA"/>
</dbReference>
<dbReference type="Proteomes" id="UP001148786">
    <property type="component" value="Unassembled WGS sequence"/>
</dbReference>
<protein>
    <submittedName>
        <fullName evidence="1">Uncharacterized protein</fullName>
    </submittedName>
</protein>
<name>A0A9W8JMI7_9AGAR</name>
<evidence type="ECO:0000313" key="1">
    <source>
        <dbReference type="EMBL" id="KAJ3477254.1"/>
    </source>
</evidence>
<organism evidence="1 2">
    <name type="scientific">Agrocybe chaxingu</name>
    <dbReference type="NCBI Taxonomy" id="84603"/>
    <lineage>
        <taxon>Eukaryota</taxon>
        <taxon>Fungi</taxon>
        <taxon>Dikarya</taxon>
        <taxon>Basidiomycota</taxon>
        <taxon>Agaricomycotina</taxon>
        <taxon>Agaricomycetes</taxon>
        <taxon>Agaricomycetidae</taxon>
        <taxon>Agaricales</taxon>
        <taxon>Agaricineae</taxon>
        <taxon>Strophariaceae</taxon>
        <taxon>Agrocybe</taxon>
    </lineage>
</organism>
<comment type="caution">
    <text evidence="1">The sequence shown here is derived from an EMBL/GenBank/DDBJ whole genome shotgun (WGS) entry which is preliminary data.</text>
</comment>
<proteinExistence type="predicted"/>
<accession>A0A9W8JMI7</accession>
<dbReference type="AlphaFoldDB" id="A0A9W8JMI7"/>